<dbReference type="SUPFAM" id="SSF56935">
    <property type="entry name" value="Porins"/>
    <property type="match status" value="1"/>
</dbReference>
<keyword evidence="3 11" id="KW-1134">Transmembrane beta strand</keyword>
<protein>
    <submittedName>
        <fullName evidence="16">Iron complex outermembrane receptor protein</fullName>
    </submittedName>
</protein>
<dbReference type="InterPro" id="IPR000531">
    <property type="entry name" value="Beta-barrel_TonB"/>
</dbReference>
<keyword evidence="4" id="KW-0410">Iron transport</keyword>
<evidence type="ECO:0000256" key="2">
    <source>
        <dbReference type="ARBA" id="ARBA00022448"/>
    </source>
</evidence>
<evidence type="ECO:0000256" key="9">
    <source>
        <dbReference type="ARBA" id="ARBA00023136"/>
    </source>
</evidence>
<dbReference type="InterPro" id="IPR037066">
    <property type="entry name" value="Plug_dom_sf"/>
</dbReference>
<keyword evidence="16" id="KW-0675">Receptor</keyword>
<evidence type="ECO:0000256" key="12">
    <source>
        <dbReference type="RuleBase" id="RU003357"/>
    </source>
</evidence>
<evidence type="ECO:0000256" key="8">
    <source>
        <dbReference type="ARBA" id="ARBA00023077"/>
    </source>
</evidence>
<dbReference type="PROSITE" id="PS52016">
    <property type="entry name" value="TONB_DEPENDENT_REC_3"/>
    <property type="match status" value="1"/>
</dbReference>
<dbReference type="InterPro" id="IPR036942">
    <property type="entry name" value="Beta-barrel_TonB_sf"/>
</dbReference>
<evidence type="ECO:0000259" key="14">
    <source>
        <dbReference type="Pfam" id="PF00593"/>
    </source>
</evidence>
<sequence>MRARRSWPSLCLLGGLAALQAQADDEADVLERVEVYSTRLEGVSSFDTPASISVIDLDSGPERSNANAAEVFAGIPGLLARDRQNNAQDTQLSIRGFGARATFGVRGLRLYADGIPATMPDGQGQISHFSLFGGERIEVMRGPFSALYGNSSGGVVQIFSADGTAPTQGRVQFSNGSYGNNVIGAGLRGGNARVGYHVAASVADSDGYREHSESRRQSFNLKLGLGVGEQGRLDLVANRFDAPDAQDPLGLSRAEALADPRRATAVATQYNTRKSALQNQLGLVYTQPLGQGHSLRAMAYAGRRAVEQFLAVPASAQANPLSAGGVVDLQGDYGGADLRWSWQGELARRPFELSAGFSADRQEQQRRGYENFIGSTLGVRGRLRRDEINDTRNSDEYLQAWWQFAPRWSLLAGLRHSRVRFDSDDAYVTASNPDDSGKVDYAQTTPVAGLLFAPAENWRVYASAGRGFETPTFNELSYRADGGAGLALDLQPSRSRTVEIGAKWRSCGGATLEAALFRADSDDELAVARNVGGRSSFRNAGRSRREGLEMAATLPLASAWQLDLAYTRLQATFVDGFAICTSAGCTTPAAVVPAGTRIPGIARDQFAGRMQWRGGAYAAAAQVLALGPVTVNDLGSESAPGHALLNLEASRDWRLGQSRLHAFARLNNALDQRHIGSVIVNEGNARYFEPGPDRTWLLGLRWDWNDD</sequence>
<dbReference type="GO" id="GO:0009279">
    <property type="term" value="C:cell outer membrane"/>
    <property type="evidence" value="ECO:0007669"/>
    <property type="project" value="UniProtKB-SubCell"/>
</dbReference>
<keyword evidence="6" id="KW-0408">Iron</keyword>
<dbReference type="PANTHER" id="PTHR32552">
    <property type="entry name" value="FERRICHROME IRON RECEPTOR-RELATED"/>
    <property type="match status" value="1"/>
</dbReference>
<comment type="caution">
    <text evidence="16">The sequence shown here is derived from an EMBL/GenBank/DDBJ whole genome shotgun (WGS) entry which is preliminary data.</text>
</comment>
<evidence type="ECO:0000313" key="17">
    <source>
        <dbReference type="Proteomes" id="UP000295293"/>
    </source>
</evidence>
<evidence type="ECO:0000256" key="1">
    <source>
        <dbReference type="ARBA" id="ARBA00004571"/>
    </source>
</evidence>
<dbReference type="RefSeq" id="WP_133818875.1">
    <property type="nucleotide sequence ID" value="NZ_SNZH01000006.1"/>
</dbReference>
<evidence type="ECO:0000256" key="4">
    <source>
        <dbReference type="ARBA" id="ARBA00022496"/>
    </source>
</evidence>
<dbReference type="AlphaFoldDB" id="A0A4R6YYN2"/>
<dbReference type="Pfam" id="PF07715">
    <property type="entry name" value="Plug"/>
    <property type="match status" value="1"/>
</dbReference>
<keyword evidence="13" id="KW-0732">Signal</keyword>
<dbReference type="OrthoDB" id="9760620at2"/>
<keyword evidence="8 12" id="KW-0798">TonB box</keyword>
<keyword evidence="7" id="KW-0406">Ion transport</keyword>
<gene>
    <name evidence="16" type="ORF">DFR29_106287</name>
</gene>
<dbReference type="InterPro" id="IPR039426">
    <property type="entry name" value="TonB-dep_rcpt-like"/>
</dbReference>
<evidence type="ECO:0000256" key="11">
    <source>
        <dbReference type="PROSITE-ProRule" id="PRU01360"/>
    </source>
</evidence>
<evidence type="ECO:0000256" key="5">
    <source>
        <dbReference type="ARBA" id="ARBA00022692"/>
    </source>
</evidence>
<keyword evidence="10 11" id="KW-0998">Cell outer membrane</keyword>
<dbReference type="Gene3D" id="2.170.130.10">
    <property type="entry name" value="TonB-dependent receptor, plug domain"/>
    <property type="match status" value="1"/>
</dbReference>
<evidence type="ECO:0000256" key="6">
    <source>
        <dbReference type="ARBA" id="ARBA00023004"/>
    </source>
</evidence>
<keyword evidence="5 11" id="KW-0812">Transmembrane</keyword>
<keyword evidence="2 11" id="KW-0813">Transport</keyword>
<feature type="domain" description="TonB-dependent receptor plug" evidence="15">
    <location>
        <begin position="46"/>
        <end position="155"/>
    </location>
</feature>
<evidence type="ECO:0000256" key="13">
    <source>
        <dbReference type="SAM" id="SignalP"/>
    </source>
</evidence>
<dbReference type="Gene3D" id="2.40.170.20">
    <property type="entry name" value="TonB-dependent receptor, beta-barrel domain"/>
    <property type="match status" value="1"/>
</dbReference>
<organism evidence="16 17">
    <name type="scientific">Tahibacter aquaticus</name>
    <dbReference type="NCBI Taxonomy" id="520092"/>
    <lineage>
        <taxon>Bacteria</taxon>
        <taxon>Pseudomonadati</taxon>
        <taxon>Pseudomonadota</taxon>
        <taxon>Gammaproteobacteria</taxon>
        <taxon>Lysobacterales</taxon>
        <taxon>Rhodanobacteraceae</taxon>
        <taxon>Tahibacter</taxon>
    </lineage>
</organism>
<feature type="signal peptide" evidence="13">
    <location>
        <begin position="1"/>
        <end position="23"/>
    </location>
</feature>
<dbReference type="Pfam" id="PF00593">
    <property type="entry name" value="TonB_dep_Rec_b-barrel"/>
    <property type="match status" value="1"/>
</dbReference>
<comment type="subcellular location">
    <subcellularLocation>
        <location evidence="1 11">Cell outer membrane</location>
        <topology evidence="1 11">Multi-pass membrane protein</topology>
    </subcellularLocation>
</comment>
<keyword evidence="9 11" id="KW-0472">Membrane</keyword>
<keyword evidence="17" id="KW-1185">Reference proteome</keyword>
<evidence type="ECO:0000256" key="10">
    <source>
        <dbReference type="ARBA" id="ARBA00023237"/>
    </source>
</evidence>
<evidence type="ECO:0000259" key="15">
    <source>
        <dbReference type="Pfam" id="PF07715"/>
    </source>
</evidence>
<comment type="similarity">
    <text evidence="11 12">Belongs to the TonB-dependent receptor family.</text>
</comment>
<evidence type="ECO:0000313" key="16">
    <source>
        <dbReference type="EMBL" id="TDR44139.1"/>
    </source>
</evidence>
<feature type="chain" id="PRO_5020256584" evidence="13">
    <location>
        <begin position="24"/>
        <end position="707"/>
    </location>
</feature>
<dbReference type="InterPro" id="IPR012910">
    <property type="entry name" value="Plug_dom"/>
</dbReference>
<accession>A0A4R6YYN2</accession>
<dbReference type="GO" id="GO:0006826">
    <property type="term" value="P:iron ion transport"/>
    <property type="evidence" value="ECO:0007669"/>
    <property type="project" value="UniProtKB-KW"/>
</dbReference>
<evidence type="ECO:0000256" key="3">
    <source>
        <dbReference type="ARBA" id="ARBA00022452"/>
    </source>
</evidence>
<dbReference type="PANTHER" id="PTHR32552:SF81">
    <property type="entry name" value="TONB-DEPENDENT OUTER MEMBRANE RECEPTOR"/>
    <property type="match status" value="1"/>
</dbReference>
<dbReference type="EMBL" id="SNZH01000006">
    <property type="protein sequence ID" value="TDR44139.1"/>
    <property type="molecule type" value="Genomic_DNA"/>
</dbReference>
<name>A0A4R6YYN2_9GAMM</name>
<evidence type="ECO:0000256" key="7">
    <source>
        <dbReference type="ARBA" id="ARBA00023065"/>
    </source>
</evidence>
<reference evidence="16 17" key="1">
    <citation type="submission" date="2019-03" db="EMBL/GenBank/DDBJ databases">
        <title>Genomic Encyclopedia of Type Strains, Phase IV (KMG-IV): sequencing the most valuable type-strain genomes for metagenomic binning, comparative biology and taxonomic classification.</title>
        <authorList>
            <person name="Goeker M."/>
        </authorList>
    </citation>
    <scope>NUCLEOTIDE SEQUENCE [LARGE SCALE GENOMIC DNA]</scope>
    <source>
        <strain evidence="16 17">DSM 21667</strain>
    </source>
</reference>
<dbReference type="Proteomes" id="UP000295293">
    <property type="component" value="Unassembled WGS sequence"/>
</dbReference>
<proteinExistence type="inferred from homology"/>
<feature type="domain" description="TonB-dependent receptor-like beta-barrel" evidence="14">
    <location>
        <begin position="240"/>
        <end position="668"/>
    </location>
</feature>